<sequence>MSCEVVPEMLRRRRPRQPPSAGQHRAQELAERTGVRKQTMAHAVDQLERAGYLQRRPNPQDGRSRLVFLTERGAAANTAGNATEQRGAELTSPEEVEQLRSLLHRLLTRIGDADPEARERLAMI</sequence>
<dbReference type="PRINTS" id="PR00598">
    <property type="entry name" value="HTHMARR"/>
</dbReference>
<dbReference type="RefSeq" id="WP_223103819.1">
    <property type="nucleotide sequence ID" value="NZ_JBHMCA010000042.1"/>
</dbReference>
<dbReference type="SUPFAM" id="SSF46785">
    <property type="entry name" value="Winged helix' DNA-binding domain"/>
    <property type="match status" value="1"/>
</dbReference>
<dbReference type="InterPro" id="IPR039422">
    <property type="entry name" value="MarR/SlyA-like"/>
</dbReference>
<feature type="region of interest" description="Disordered" evidence="1">
    <location>
        <begin position="75"/>
        <end position="94"/>
    </location>
</feature>
<keyword evidence="4" id="KW-1185">Reference proteome</keyword>
<accession>A0ABV5M9D4</accession>
<evidence type="ECO:0000313" key="4">
    <source>
        <dbReference type="Proteomes" id="UP001589608"/>
    </source>
</evidence>
<dbReference type="PROSITE" id="PS50995">
    <property type="entry name" value="HTH_MARR_2"/>
    <property type="match status" value="1"/>
</dbReference>
<dbReference type="InterPro" id="IPR036388">
    <property type="entry name" value="WH-like_DNA-bd_sf"/>
</dbReference>
<organism evidence="3 4">
    <name type="scientific">Dactylosporangium vinaceum</name>
    <dbReference type="NCBI Taxonomy" id="53362"/>
    <lineage>
        <taxon>Bacteria</taxon>
        <taxon>Bacillati</taxon>
        <taxon>Actinomycetota</taxon>
        <taxon>Actinomycetes</taxon>
        <taxon>Micromonosporales</taxon>
        <taxon>Micromonosporaceae</taxon>
        <taxon>Dactylosporangium</taxon>
    </lineage>
</organism>
<evidence type="ECO:0000313" key="3">
    <source>
        <dbReference type="EMBL" id="MFB9445463.1"/>
    </source>
</evidence>
<reference evidence="3 4" key="1">
    <citation type="submission" date="2024-09" db="EMBL/GenBank/DDBJ databases">
        <authorList>
            <person name="Sun Q."/>
            <person name="Mori K."/>
        </authorList>
    </citation>
    <scope>NUCLEOTIDE SEQUENCE [LARGE SCALE GENOMIC DNA]</scope>
    <source>
        <strain evidence="3 4">JCM 3307</strain>
    </source>
</reference>
<dbReference type="PANTHER" id="PTHR33164">
    <property type="entry name" value="TRANSCRIPTIONAL REGULATOR, MARR FAMILY"/>
    <property type="match status" value="1"/>
</dbReference>
<protein>
    <submittedName>
        <fullName evidence="3">MarR family winged helix-turn-helix transcriptional regulator</fullName>
    </submittedName>
</protein>
<dbReference type="PANTHER" id="PTHR33164:SF99">
    <property type="entry name" value="MARR FAMILY REGULATORY PROTEIN"/>
    <property type="match status" value="1"/>
</dbReference>
<feature type="region of interest" description="Disordered" evidence="1">
    <location>
        <begin position="1"/>
        <end position="36"/>
    </location>
</feature>
<feature type="domain" description="HTH marR-type" evidence="2">
    <location>
        <begin position="1"/>
        <end position="108"/>
    </location>
</feature>
<dbReference type="Gene3D" id="1.10.10.10">
    <property type="entry name" value="Winged helix-like DNA-binding domain superfamily/Winged helix DNA-binding domain"/>
    <property type="match status" value="1"/>
</dbReference>
<dbReference type="InterPro" id="IPR036390">
    <property type="entry name" value="WH_DNA-bd_sf"/>
</dbReference>
<feature type="compositionally biased region" description="Basic and acidic residues" evidence="1">
    <location>
        <begin position="25"/>
        <end position="34"/>
    </location>
</feature>
<evidence type="ECO:0000259" key="2">
    <source>
        <dbReference type="PROSITE" id="PS50995"/>
    </source>
</evidence>
<comment type="caution">
    <text evidence="3">The sequence shown here is derived from an EMBL/GenBank/DDBJ whole genome shotgun (WGS) entry which is preliminary data.</text>
</comment>
<proteinExistence type="predicted"/>
<gene>
    <name evidence="3" type="ORF">ACFFTR_20500</name>
</gene>
<dbReference type="InterPro" id="IPR000835">
    <property type="entry name" value="HTH_MarR-typ"/>
</dbReference>
<dbReference type="EMBL" id="JBHMCA010000042">
    <property type="protein sequence ID" value="MFB9445463.1"/>
    <property type="molecule type" value="Genomic_DNA"/>
</dbReference>
<dbReference type="Proteomes" id="UP001589608">
    <property type="component" value="Unassembled WGS sequence"/>
</dbReference>
<evidence type="ECO:0000256" key="1">
    <source>
        <dbReference type="SAM" id="MobiDB-lite"/>
    </source>
</evidence>
<name>A0ABV5M9D4_9ACTN</name>
<dbReference type="SMART" id="SM00347">
    <property type="entry name" value="HTH_MARR"/>
    <property type="match status" value="1"/>
</dbReference>
<dbReference type="Pfam" id="PF01047">
    <property type="entry name" value="MarR"/>
    <property type="match status" value="1"/>
</dbReference>